<reference evidence="8" key="1">
    <citation type="journal article" date="2019" name="Int. J. Syst. Evol. Microbiol.">
        <title>The Global Catalogue of Microorganisms (GCM) 10K type strain sequencing project: providing services to taxonomists for standard genome sequencing and annotation.</title>
        <authorList>
            <consortium name="The Broad Institute Genomics Platform"/>
            <consortium name="The Broad Institute Genome Sequencing Center for Infectious Disease"/>
            <person name="Wu L."/>
            <person name="Ma J."/>
        </authorList>
    </citation>
    <scope>NUCLEOTIDE SEQUENCE [LARGE SCALE GENOMIC DNA]</scope>
    <source>
        <strain evidence="8">JCM 16112</strain>
    </source>
</reference>
<comment type="similarity">
    <text evidence="1 4 5">Belongs to the tRNA pseudouridine synthase TruA family.</text>
</comment>
<dbReference type="Gene3D" id="3.30.70.660">
    <property type="entry name" value="Pseudouridine synthase I, catalytic domain, C-terminal subdomain"/>
    <property type="match status" value="1"/>
</dbReference>
<comment type="catalytic activity">
    <reaction evidence="4 5">
        <text>uridine(38/39/40) in tRNA = pseudouridine(38/39/40) in tRNA</text>
        <dbReference type="Rhea" id="RHEA:22376"/>
        <dbReference type="Rhea" id="RHEA-COMP:10085"/>
        <dbReference type="Rhea" id="RHEA-COMP:10087"/>
        <dbReference type="ChEBI" id="CHEBI:65314"/>
        <dbReference type="ChEBI" id="CHEBI:65315"/>
        <dbReference type="EC" id="5.4.99.12"/>
    </reaction>
</comment>
<dbReference type="Pfam" id="PF01416">
    <property type="entry name" value="PseudoU_synth_1"/>
    <property type="match status" value="1"/>
</dbReference>
<evidence type="ECO:0000313" key="7">
    <source>
        <dbReference type="EMBL" id="GAA0878415.1"/>
    </source>
</evidence>
<keyword evidence="2 4" id="KW-0819">tRNA processing</keyword>
<evidence type="ECO:0000256" key="5">
    <source>
        <dbReference type="RuleBase" id="RU003792"/>
    </source>
</evidence>
<comment type="function">
    <text evidence="4">Formation of pseudouridine at positions 38, 39 and 40 in the anticodon stem and loop of transfer RNAs.</text>
</comment>
<sequence>MQSRPYSYLFSISYFGARFKGWAPQPGQATIQGRLEKVLRFFLGHADFSILGSSRTDAGVSCRLGFAQLFLREKVELEKLLPELNRHLGGEIRLNSVREVPREFNLIQSVERKTYRYFFSDSVEMHPFASAYLTQVFEINSLAQMEENAALFLGKHDFKAFCTPSPNKSDFEREVLSAKVYLTEEFRGEFFPKRVYCFEVTGTGFLHHQVRKMVNAIWHLSPEEIQARLEKSEEPWETVPTAPANGLVLWETVLRNL</sequence>
<dbReference type="EC" id="5.4.99.12" evidence="4"/>
<dbReference type="PIRSF" id="PIRSF001430">
    <property type="entry name" value="tRNA_psdUrid_synth"/>
    <property type="match status" value="1"/>
</dbReference>
<comment type="caution">
    <text evidence="4">Lacks conserved residue(s) required for the propagation of feature annotation.</text>
</comment>
<dbReference type="PANTHER" id="PTHR11142:SF0">
    <property type="entry name" value="TRNA PSEUDOURIDINE SYNTHASE-LIKE 1"/>
    <property type="match status" value="1"/>
</dbReference>
<dbReference type="InterPro" id="IPR020095">
    <property type="entry name" value="PsdUridine_synth_TruA_C"/>
</dbReference>
<name>A0ABP3YCD5_9BACT</name>
<dbReference type="InterPro" id="IPR020103">
    <property type="entry name" value="PsdUridine_synth_cat_dom_sf"/>
</dbReference>
<feature type="active site" description="Nucleophile" evidence="4">
    <location>
        <position position="57"/>
    </location>
</feature>
<dbReference type="EMBL" id="BAAAFI010000006">
    <property type="protein sequence ID" value="GAA0878415.1"/>
    <property type="molecule type" value="Genomic_DNA"/>
</dbReference>
<feature type="binding site" evidence="4">
    <location>
        <position position="115"/>
    </location>
    <ligand>
        <name>substrate</name>
    </ligand>
</feature>
<dbReference type="Proteomes" id="UP001500469">
    <property type="component" value="Unassembled WGS sequence"/>
</dbReference>
<dbReference type="PANTHER" id="PTHR11142">
    <property type="entry name" value="PSEUDOURIDYLATE SYNTHASE"/>
    <property type="match status" value="1"/>
</dbReference>
<dbReference type="InterPro" id="IPR020094">
    <property type="entry name" value="TruA/RsuA/RluB/E/F_N"/>
</dbReference>
<comment type="subunit">
    <text evidence="4">Homodimer.</text>
</comment>
<dbReference type="SUPFAM" id="SSF55120">
    <property type="entry name" value="Pseudouridine synthase"/>
    <property type="match status" value="1"/>
</dbReference>
<dbReference type="InterPro" id="IPR001406">
    <property type="entry name" value="PsdUridine_synth_TruA"/>
</dbReference>
<keyword evidence="3 4" id="KW-0413">Isomerase</keyword>
<feature type="domain" description="Pseudouridine synthase I TruA alpha/beta" evidence="6">
    <location>
        <begin position="149"/>
        <end position="251"/>
    </location>
</feature>
<evidence type="ECO:0000313" key="8">
    <source>
        <dbReference type="Proteomes" id="UP001500469"/>
    </source>
</evidence>
<dbReference type="HAMAP" id="MF_00171">
    <property type="entry name" value="TruA"/>
    <property type="match status" value="1"/>
</dbReference>
<evidence type="ECO:0000256" key="2">
    <source>
        <dbReference type="ARBA" id="ARBA00022694"/>
    </source>
</evidence>
<dbReference type="Gene3D" id="3.30.70.580">
    <property type="entry name" value="Pseudouridine synthase I, catalytic domain, N-terminal subdomain"/>
    <property type="match status" value="1"/>
</dbReference>
<dbReference type="RefSeq" id="WP_343849799.1">
    <property type="nucleotide sequence ID" value="NZ_BAAAFI010000006.1"/>
</dbReference>
<evidence type="ECO:0000256" key="4">
    <source>
        <dbReference type="HAMAP-Rule" id="MF_00171"/>
    </source>
</evidence>
<comment type="caution">
    <text evidence="7">The sequence shown here is derived from an EMBL/GenBank/DDBJ whole genome shotgun (WGS) entry which is preliminary data.</text>
</comment>
<keyword evidence="8" id="KW-1185">Reference proteome</keyword>
<proteinExistence type="inferred from homology"/>
<evidence type="ECO:0000256" key="1">
    <source>
        <dbReference type="ARBA" id="ARBA00009375"/>
    </source>
</evidence>
<protein>
    <recommendedName>
        <fullName evidence="4">tRNA pseudouridine synthase A</fullName>
        <ecNumber evidence="4">5.4.99.12</ecNumber>
    </recommendedName>
    <alternativeName>
        <fullName evidence="4">tRNA pseudouridine(38-40) synthase</fullName>
    </alternativeName>
    <alternativeName>
        <fullName evidence="4">tRNA pseudouridylate synthase I</fullName>
    </alternativeName>
    <alternativeName>
        <fullName evidence="4">tRNA-uridine isomerase I</fullName>
    </alternativeName>
</protein>
<gene>
    <name evidence="7" type="primary">truA_1</name>
    <name evidence="4" type="synonym">truA</name>
    <name evidence="7" type="ORF">GCM10009119_13830</name>
</gene>
<accession>A0ABP3YCD5</accession>
<evidence type="ECO:0000259" key="6">
    <source>
        <dbReference type="Pfam" id="PF01416"/>
    </source>
</evidence>
<evidence type="ECO:0000256" key="3">
    <source>
        <dbReference type="ARBA" id="ARBA00023235"/>
    </source>
</evidence>
<organism evidence="7 8">
    <name type="scientific">Algoriphagus jejuensis</name>
    <dbReference type="NCBI Taxonomy" id="419934"/>
    <lineage>
        <taxon>Bacteria</taxon>
        <taxon>Pseudomonadati</taxon>
        <taxon>Bacteroidota</taxon>
        <taxon>Cytophagia</taxon>
        <taxon>Cytophagales</taxon>
        <taxon>Cyclobacteriaceae</taxon>
        <taxon>Algoriphagus</taxon>
    </lineage>
</organism>
<dbReference type="InterPro" id="IPR020097">
    <property type="entry name" value="PsdUridine_synth_TruA_a/b_dom"/>
</dbReference>